<comment type="similarity">
    <text evidence="2 12">Belongs to the amiloride-sensitive sodium channel (TC 1.A.6) family.</text>
</comment>
<evidence type="ECO:0000313" key="14">
    <source>
        <dbReference type="EMBL" id="GBN80530.1"/>
    </source>
</evidence>
<evidence type="ECO:0000256" key="11">
    <source>
        <dbReference type="ARBA" id="ARBA00023303"/>
    </source>
</evidence>
<organism evidence="14 15">
    <name type="scientific">Araneus ventricosus</name>
    <name type="common">Orbweaver spider</name>
    <name type="synonym">Epeira ventricosa</name>
    <dbReference type="NCBI Taxonomy" id="182803"/>
    <lineage>
        <taxon>Eukaryota</taxon>
        <taxon>Metazoa</taxon>
        <taxon>Ecdysozoa</taxon>
        <taxon>Arthropoda</taxon>
        <taxon>Chelicerata</taxon>
        <taxon>Arachnida</taxon>
        <taxon>Araneae</taxon>
        <taxon>Araneomorphae</taxon>
        <taxon>Entelegynae</taxon>
        <taxon>Araneoidea</taxon>
        <taxon>Araneidae</taxon>
        <taxon>Araneus</taxon>
    </lineage>
</organism>
<feature type="transmembrane region" description="Helical" evidence="13">
    <location>
        <begin position="201"/>
        <end position="224"/>
    </location>
</feature>
<evidence type="ECO:0000313" key="15">
    <source>
        <dbReference type="Proteomes" id="UP000499080"/>
    </source>
</evidence>
<evidence type="ECO:0000256" key="2">
    <source>
        <dbReference type="ARBA" id="ARBA00007193"/>
    </source>
</evidence>
<dbReference type="InterPro" id="IPR001873">
    <property type="entry name" value="ENaC"/>
</dbReference>
<evidence type="ECO:0000256" key="4">
    <source>
        <dbReference type="ARBA" id="ARBA00022461"/>
    </source>
</evidence>
<dbReference type="PANTHER" id="PTHR11690">
    <property type="entry name" value="AMILORIDE-SENSITIVE SODIUM CHANNEL-RELATED"/>
    <property type="match status" value="1"/>
</dbReference>
<comment type="subcellular location">
    <subcellularLocation>
        <location evidence="1">Membrane</location>
        <topology evidence="1">Multi-pass membrane protein</topology>
    </subcellularLocation>
</comment>
<evidence type="ECO:0000256" key="13">
    <source>
        <dbReference type="SAM" id="Phobius"/>
    </source>
</evidence>
<gene>
    <name evidence="14" type="ORF">AVEN_149662_1</name>
</gene>
<keyword evidence="9 13" id="KW-0472">Membrane</keyword>
<evidence type="ECO:0000256" key="3">
    <source>
        <dbReference type="ARBA" id="ARBA00022448"/>
    </source>
</evidence>
<evidence type="ECO:0000256" key="6">
    <source>
        <dbReference type="ARBA" id="ARBA00022989"/>
    </source>
</evidence>
<sequence>MIRRYDLNIQRSDELVIVSQPAVYLSIHSPFVPVNPLRQGRRLKLGYKYNIYIRLEEEKLLPFPYETNCINYEELWSKSIRHTPRSQEMCKELCLHDLFEPKKNMTPAFLMLEYPLELCFDRGCRTSFEDRKVLERCRKDCRKSCRNLKYTSTIIETVLDHPKKDIRDFDSEKDKIQVEIFLADRQVVVERHVALYDTGHLFSYIGGLMGCWLGVSIWAFAGIAENVFRRAIQWMEHIKTYFKGTSQAPHAFFSTHRSNVFNMKTL</sequence>
<keyword evidence="7" id="KW-0915">Sodium</keyword>
<dbReference type="Proteomes" id="UP000499080">
    <property type="component" value="Unassembled WGS sequence"/>
</dbReference>
<evidence type="ECO:0000256" key="12">
    <source>
        <dbReference type="RuleBase" id="RU000679"/>
    </source>
</evidence>
<evidence type="ECO:0000256" key="1">
    <source>
        <dbReference type="ARBA" id="ARBA00004141"/>
    </source>
</evidence>
<keyword evidence="5 12" id="KW-0812">Transmembrane</keyword>
<keyword evidence="10 12" id="KW-0739">Sodium transport</keyword>
<keyword evidence="6 13" id="KW-1133">Transmembrane helix</keyword>
<comment type="caution">
    <text evidence="14">The sequence shown here is derived from an EMBL/GenBank/DDBJ whole genome shotgun (WGS) entry which is preliminary data.</text>
</comment>
<keyword evidence="8 12" id="KW-0406">Ion transport</keyword>
<dbReference type="EMBL" id="BGPR01018938">
    <property type="protein sequence ID" value="GBN80530.1"/>
    <property type="molecule type" value="Genomic_DNA"/>
</dbReference>
<keyword evidence="11 12" id="KW-0407">Ion channel</keyword>
<evidence type="ECO:0000256" key="8">
    <source>
        <dbReference type="ARBA" id="ARBA00023065"/>
    </source>
</evidence>
<name>A0A4Y2RZZ3_ARAVE</name>
<evidence type="ECO:0000256" key="9">
    <source>
        <dbReference type="ARBA" id="ARBA00023136"/>
    </source>
</evidence>
<accession>A0A4Y2RZZ3</accession>
<dbReference type="GO" id="GO:0005886">
    <property type="term" value="C:plasma membrane"/>
    <property type="evidence" value="ECO:0007669"/>
    <property type="project" value="TreeGrafter"/>
</dbReference>
<proteinExistence type="inferred from homology"/>
<keyword evidence="15" id="KW-1185">Reference proteome</keyword>
<keyword evidence="3 12" id="KW-0813">Transport</keyword>
<dbReference type="AlphaFoldDB" id="A0A4Y2RZZ3"/>
<dbReference type="GO" id="GO:0015280">
    <property type="term" value="F:ligand-gated sodium channel activity"/>
    <property type="evidence" value="ECO:0007669"/>
    <property type="project" value="TreeGrafter"/>
</dbReference>
<evidence type="ECO:0000256" key="10">
    <source>
        <dbReference type="ARBA" id="ARBA00023201"/>
    </source>
</evidence>
<dbReference type="Pfam" id="PF00858">
    <property type="entry name" value="ASC"/>
    <property type="match status" value="1"/>
</dbReference>
<evidence type="ECO:0000256" key="7">
    <source>
        <dbReference type="ARBA" id="ARBA00023053"/>
    </source>
</evidence>
<reference evidence="14 15" key="1">
    <citation type="journal article" date="2019" name="Sci. Rep.">
        <title>Orb-weaving spider Araneus ventricosus genome elucidates the spidroin gene catalogue.</title>
        <authorList>
            <person name="Kono N."/>
            <person name="Nakamura H."/>
            <person name="Ohtoshi R."/>
            <person name="Moran D.A.P."/>
            <person name="Shinohara A."/>
            <person name="Yoshida Y."/>
            <person name="Fujiwara M."/>
            <person name="Mori M."/>
            <person name="Tomita M."/>
            <person name="Arakawa K."/>
        </authorList>
    </citation>
    <scope>NUCLEOTIDE SEQUENCE [LARGE SCALE GENOMIC DNA]</scope>
</reference>
<evidence type="ECO:0000256" key="5">
    <source>
        <dbReference type="ARBA" id="ARBA00022692"/>
    </source>
</evidence>
<protein>
    <submittedName>
        <fullName evidence="14">Uncharacterized protein</fullName>
    </submittedName>
</protein>
<dbReference type="OrthoDB" id="6434514at2759"/>
<dbReference type="Gene3D" id="1.10.287.770">
    <property type="entry name" value="YojJ-like"/>
    <property type="match status" value="1"/>
</dbReference>
<keyword evidence="4 12" id="KW-0894">Sodium channel</keyword>